<dbReference type="InterPro" id="IPR011335">
    <property type="entry name" value="Restrct_endonuc-II-like"/>
</dbReference>
<reference evidence="1 2" key="1">
    <citation type="submission" date="2018-06" db="EMBL/GenBank/DDBJ databases">
        <authorList>
            <consortium name="Pathogen Informatics"/>
            <person name="Doyle S."/>
        </authorList>
    </citation>
    <scope>NUCLEOTIDE SEQUENCE [LARGE SCALE GENOMIC DNA]</scope>
    <source>
        <strain evidence="1 2">NCTC12860</strain>
    </source>
</reference>
<dbReference type="InterPro" id="IPR011604">
    <property type="entry name" value="PDDEXK-like_dom_sf"/>
</dbReference>
<dbReference type="Gene3D" id="3.90.320.10">
    <property type="match status" value="1"/>
</dbReference>
<dbReference type="EMBL" id="UFTD01000002">
    <property type="protein sequence ID" value="SSZ40702.1"/>
    <property type="molecule type" value="Genomic_DNA"/>
</dbReference>
<protein>
    <submittedName>
        <fullName evidence="1">Uncharacterized protein</fullName>
    </submittedName>
</protein>
<accession>A0A336NEK1</accession>
<proteinExistence type="predicted"/>
<evidence type="ECO:0000313" key="1">
    <source>
        <dbReference type="EMBL" id="SSZ40702.1"/>
    </source>
</evidence>
<name>A0A336NEK1_BARGR</name>
<dbReference type="AlphaFoldDB" id="A0A336NEK1"/>
<gene>
    <name evidence="1" type="ORF">NCTC12860_01857</name>
</gene>
<dbReference type="Proteomes" id="UP000253846">
    <property type="component" value="Unassembled WGS sequence"/>
</dbReference>
<evidence type="ECO:0000313" key="2">
    <source>
        <dbReference type="Proteomes" id="UP000253846"/>
    </source>
</evidence>
<dbReference type="SUPFAM" id="SSF52980">
    <property type="entry name" value="Restriction endonuclease-like"/>
    <property type="match status" value="1"/>
</dbReference>
<sequence length="81" mass="9633">MYDEIKPEYHAQMQFQMACIGCKWCDFISYNPNFVSKSTGLRMKIKRILRDEKHIEEINKTVETFLAEIEQEMQKILTKAA</sequence>
<organism evidence="1 2">
    <name type="scientific">Bartonella grahamii</name>
    <dbReference type="NCBI Taxonomy" id="33045"/>
    <lineage>
        <taxon>Bacteria</taxon>
        <taxon>Pseudomonadati</taxon>
        <taxon>Pseudomonadota</taxon>
        <taxon>Alphaproteobacteria</taxon>
        <taxon>Hyphomicrobiales</taxon>
        <taxon>Bartonellaceae</taxon>
        <taxon>Bartonella</taxon>
    </lineage>
</organism>